<sequence>MSKPIIASPFSDAARELSSDWSKLITVEVGGTEPEVSSQTVNIDYGVTRTFSVYEDLFRAQSPFFEAALGRDFIEAKDRVVKLPEHTPEAFDVYLRWTYSYRIFIPGMIGCTDSGNDMKTVNCTETERNVFSIICRAYILGDVLQDSQFKDALMDALIEQTKECASWPTEEVKYVYGNTMSDAPIRCLLVSMAGTGCVGRSWLGQRGGDFYDEADRKYSTIDFLCDVMRIADERLRGVVNNLRWREETCRFHEHGPRECYKAKLGID</sequence>
<dbReference type="PROSITE" id="PS50097">
    <property type="entry name" value="BTB"/>
    <property type="match status" value="1"/>
</dbReference>
<evidence type="ECO:0000259" key="1">
    <source>
        <dbReference type="PROSITE" id="PS50097"/>
    </source>
</evidence>
<dbReference type="InterPro" id="IPR000210">
    <property type="entry name" value="BTB/POZ_dom"/>
</dbReference>
<dbReference type="PANTHER" id="PTHR47843:SF2">
    <property type="entry name" value="BTB DOMAIN-CONTAINING PROTEIN"/>
    <property type="match status" value="1"/>
</dbReference>
<feature type="domain" description="BTB" evidence="1">
    <location>
        <begin position="37"/>
        <end position="107"/>
    </location>
</feature>
<dbReference type="Proteomes" id="UP000447873">
    <property type="component" value="Unassembled WGS sequence"/>
</dbReference>
<dbReference type="InterPro" id="IPR011333">
    <property type="entry name" value="SKP1/BTB/POZ_sf"/>
</dbReference>
<gene>
    <name evidence="2" type="ORF">EG328_000600</name>
</gene>
<name>A0A8H3V0V8_VENIN</name>
<evidence type="ECO:0000313" key="2">
    <source>
        <dbReference type="EMBL" id="KAE9979955.1"/>
    </source>
</evidence>
<organism evidence="2 3">
    <name type="scientific">Venturia inaequalis</name>
    <name type="common">Apple scab fungus</name>
    <dbReference type="NCBI Taxonomy" id="5025"/>
    <lineage>
        <taxon>Eukaryota</taxon>
        <taxon>Fungi</taxon>
        <taxon>Dikarya</taxon>
        <taxon>Ascomycota</taxon>
        <taxon>Pezizomycotina</taxon>
        <taxon>Dothideomycetes</taxon>
        <taxon>Pleosporomycetidae</taxon>
        <taxon>Venturiales</taxon>
        <taxon>Venturiaceae</taxon>
        <taxon>Venturia</taxon>
    </lineage>
</organism>
<dbReference type="EMBL" id="WNWS01000110">
    <property type="protein sequence ID" value="KAE9979955.1"/>
    <property type="molecule type" value="Genomic_DNA"/>
</dbReference>
<comment type="caution">
    <text evidence="2">The sequence shown here is derived from an EMBL/GenBank/DDBJ whole genome shotgun (WGS) entry which is preliminary data.</text>
</comment>
<dbReference type="SUPFAM" id="SSF54695">
    <property type="entry name" value="POZ domain"/>
    <property type="match status" value="1"/>
</dbReference>
<protein>
    <recommendedName>
        <fullName evidence="1">BTB domain-containing protein</fullName>
    </recommendedName>
</protein>
<dbReference type="AlphaFoldDB" id="A0A8H3V0V8"/>
<dbReference type="PANTHER" id="PTHR47843">
    <property type="entry name" value="BTB DOMAIN-CONTAINING PROTEIN-RELATED"/>
    <property type="match status" value="1"/>
</dbReference>
<evidence type="ECO:0000313" key="3">
    <source>
        <dbReference type="Proteomes" id="UP000447873"/>
    </source>
</evidence>
<reference evidence="2 3" key="1">
    <citation type="submission" date="2018-12" db="EMBL/GenBank/DDBJ databases">
        <title>Venturia inaequalis Genome Resource.</title>
        <authorList>
            <person name="Lichtner F.J."/>
        </authorList>
    </citation>
    <scope>NUCLEOTIDE SEQUENCE [LARGE SCALE GENOMIC DNA]</scope>
    <source>
        <strain evidence="2 3">120213</strain>
    </source>
</reference>
<accession>A0A8H3V0V8</accession>
<proteinExistence type="predicted"/>
<dbReference type="Gene3D" id="3.30.710.10">
    <property type="entry name" value="Potassium Channel Kv1.1, Chain A"/>
    <property type="match status" value="1"/>
</dbReference>
<dbReference type="CDD" id="cd18186">
    <property type="entry name" value="BTB_POZ_ZBTB_KLHL-like"/>
    <property type="match status" value="1"/>
</dbReference>